<dbReference type="GO" id="GO:0016779">
    <property type="term" value="F:nucleotidyltransferase activity"/>
    <property type="evidence" value="ECO:0007669"/>
    <property type="project" value="UniProtKB-KW"/>
</dbReference>
<feature type="compositionally biased region" description="Basic and acidic residues" evidence="6">
    <location>
        <begin position="265"/>
        <end position="282"/>
    </location>
</feature>
<protein>
    <recommendedName>
        <fullName evidence="11">Reverse transcriptase</fullName>
    </recommendedName>
</protein>
<feature type="domain" description="Reverse transcriptase" evidence="8">
    <location>
        <begin position="684"/>
        <end position="863"/>
    </location>
</feature>
<feature type="compositionally biased region" description="Polar residues" evidence="6">
    <location>
        <begin position="236"/>
        <end position="248"/>
    </location>
</feature>
<feature type="domain" description="CCHC-type" evidence="7">
    <location>
        <begin position="322"/>
        <end position="337"/>
    </location>
</feature>
<accession>A0A816CNK4</accession>
<feature type="compositionally biased region" description="Polar residues" evidence="6">
    <location>
        <begin position="283"/>
        <end position="295"/>
    </location>
</feature>
<dbReference type="PROSITE" id="PS50878">
    <property type="entry name" value="RT_POL"/>
    <property type="match status" value="1"/>
</dbReference>
<comment type="caution">
    <text evidence="9">The sequence shown here is derived from an EMBL/GenBank/DDBJ whole genome shotgun (WGS) entry which is preliminary data.</text>
</comment>
<dbReference type="SUPFAM" id="SSF57756">
    <property type="entry name" value="Retrovirus zinc finger-like domains"/>
    <property type="match status" value="1"/>
</dbReference>
<dbReference type="Pfam" id="PF00078">
    <property type="entry name" value="RVT_1"/>
    <property type="match status" value="1"/>
</dbReference>
<keyword evidence="5" id="KW-0863">Zinc-finger</keyword>
<keyword evidence="5" id="KW-0479">Metal-binding</keyword>
<dbReference type="Gene3D" id="3.10.10.10">
    <property type="entry name" value="HIV Type 1 Reverse Transcriptase, subunit A, domain 1"/>
    <property type="match status" value="1"/>
</dbReference>
<gene>
    <name evidence="9" type="ORF">KQP761_LOCUS25186</name>
</gene>
<evidence type="ECO:0000259" key="7">
    <source>
        <dbReference type="PROSITE" id="PS50158"/>
    </source>
</evidence>
<dbReference type="GO" id="GO:0004519">
    <property type="term" value="F:endonuclease activity"/>
    <property type="evidence" value="ECO:0007669"/>
    <property type="project" value="UniProtKB-KW"/>
</dbReference>
<feature type="region of interest" description="Disordered" evidence="6">
    <location>
        <begin position="204"/>
        <end position="300"/>
    </location>
</feature>
<dbReference type="CDD" id="cd00303">
    <property type="entry name" value="retropepsin_like"/>
    <property type="match status" value="1"/>
</dbReference>
<dbReference type="InterPro" id="IPR043128">
    <property type="entry name" value="Rev_trsase/Diguanyl_cyclase"/>
</dbReference>
<reference evidence="9" key="1">
    <citation type="submission" date="2021-02" db="EMBL/GenBank/DDBJ databases">
        <authorList>
            <person name="Nowell W R."/>
        </authorList>
    </citation>
    <scope>NUCLEOTIDE SEQUENCE</scope>
</reference>
<keyword evidence="4" id="KW-0378">Hydrolase</keyword>
<dbReference type="SUPFAM" id="SSF56672">
    <property type="entry name" value="DNA/RNA polymerases"/>
    <property type="match status" value="1"/>
</dbReference>
<dbReference type="Pfam" id="PF00098">
    <property type="entry name" value="zf-CCHC"/>
    <property type="match status" value="1"/>
</dbReference>
<keyword evidence="5" id="KW-0862">Zinc</keyword>
<keyword evidence="3" id="KW-0540">Nuclease</keyword>
<dbReference type="SMART" id="SM00343">
    <property type="entry name" value="ZnF_C2HC"/>
    <property type="match status" value="2"/>
</dbReference>
<dbReference type="Proteomes" id="UP000663834">
    <property type="component" value="Unassembled WGS sequence"/>
</dbReference>
<dbReference type="PROSITE" id="PS50158">
    <property type="entry name" value="ZF_CCHC"/>
    <property type="match status" value="1"/>
</dbReference>
<dbReference type="InterPro" id="IPR005162">
    <property type="entry name" value="Retrotrans_gag_dom"/>
</dbReference>
<dbReference type="Pfam" id="PF03732">
    <property type="entry name" value="Retrotrans_gag"/>
    <property type="match status" value="1"/>
</dbReference>
<dbReference type="InterPro" id="IPR036875">
    <property type="entry name" value="Znf_CCHC_sf"/>
</dbReference>
<evidence type="ECO:0000256" key="6">
    <source>
        <dbReference type="SAM" id="MobiDB-lite"/>
    </source>
</evidence>
<sequence length="977" mass="113217">MQAIPNSTQDSAMMVCYRESLSNLEKFHGGEEQKILNFINNIERIGKMISAPDEILLCMCTAKLDGEAKRWYEDNMSLTHWENLKSSLLERFTTSDSSSKIFEQLKERKQKLDETITSYYDAVIKLCREYDSTMSQKMMISWLQNGIKDSLKTHIKRQMKLLPESARTTQAFLKIAKDEQELQEENSTEQESTQPYLPFITNTISKTPQKIQSNSDRTTTSQYLPSRQATYEHTKQNSPSSTNYNSTRSKSDGCDFYSQQRSNPHRQEPHHTVTYYTRREQQPNRQPSHPSTQPDSQHRPCSICQRINHRTNVCYYKKSHGCYKCGQPDHQIRDCPQNFIYKSKLHKSANCSSINIIGEIELEIKIQGHKTYILADVATNLITDLLLGNDWIYGNNVIIDSPHQHIFLMNENRKVIVSTPFIKPKQLRLPVLLTEEITLPPKSEKCINIKILSSMNKTSEALFEPTTHLHSKEIFLINALIKVEKNRSQIMIINANDRQKTLSKNTTLGHISYRSDANNYLILPELAQGNDKRLISTAMFFHKRDSHPSDRSCVLATKREVTSVGLTCRMNNHYEEQLQCYICQEQFLSRNDLQQHLRQKCYPSEIRTQIEQLTRHIEDAEQREQLQQILWKHGKLFDLRQPSIIKATIHHAIETGTHPPIYTSPYRVSYKDEQIQREEIDKLLKQGVIEESTSPWSSPIVLVRKKDGSVRFCVDFRKLNNITTKDAFPMPRIDDIFDHLSQAEYYTTIDFKSGYFQVGLDPKDRPKTAFSTRDQHYQFTVLPQGVTNGPPAFQRIVSQILGPTRWKYSLAYLDDVIIYSTTFKEHLIHLNDILNRLNDANFRLNVTKCQIARTSIDYLGHHIQHRSIRPNADNIRALLETQQPTSAKEAFRFVKAAEYYRKFIPGFSTIAQPLHQYAPTTKEQRTKKSQATPITLSDDALDAFNKLKRILTNDLVLRIPDQNLPFKIQMDASKIGV</sequence>
<dbReference type="PANTHER" id="PTHR37984">
    <property type="entry name" value="PROTEIN CBG26694"/>
    <property type="match status" value="1"/>
</dbReference>
<evidence type="ECO:0000313" key="10">
    <source>
        <dbReference type="Proteomes" id="UP000663834"/>
    </source>
</evidence>
<feature type="compositionally biased region" description="Polar residues" evidence="6">
    <location>
        <begin position="204"/>
        <end position="229"/>
    </location>
</feature>
<name>A0A816CNK4_9BILA</name>
<dbReference type="PANTHER" id="PTHR37984:SF5">
    <property type="entry name" value="PROTEIN NYNRIN-LIKE"/>
    <property type="match status" value="1"/>
</dbReference>
<evidence type="ECO:0008006" key="11">
    <source>
        <dbReference type="Google" id="ProtNLM"/>
    </source>
</evidence>
<dbReference type="InterPro" id="IPR021109">
    <property type="entry name" value="Peptidase_aspartic_dom_sf"/>
</dbReference>
<evidence type="ECO:0000256" key="4">
    <source>
        <dbReference type="ARBA" id="ARBA00022759"/>
    </source>
</evidence>
<keyword evidence="1" id="KW-0808">Transferase</keyword>
<evidence type="ECO:0000256" key="3">
    <source>
        <dbReference type="ARBA" id="ARBA00022722"/>
    </source>
</evidence>
<dbReference type="Gene3D" id="4.10.60.10">
    <property type="entry name" value="Zinc finger, CCHC-type"/>
    <property type="match status" value="1"/>
</dbReference>
<evidence type="ECO:0000313" key="9">
    <source>
        <dbReference type="EMBL" id="CAF1624963.1"/>
    </source>
</evidence>
<dbReference type="InterPro" id="IPR050951">
    <property type="entry name" value="Retrovirus_Pol_polyprotein"/>
</dbReference>
<dbReference type="GO" id="GO:0003676">
    <property type="term" value="F:nucleic acid binding"/>
    <property type="evidence" value="ECO:0007669"/>
    <property type="project" value="InterPro"/>
</dbReference>
<evidence type="ECO:0000259" key="8">
    <source>
        <dbReference type="PROSITE" id="PS50878"/>
    </source>
</evidence>
<dbReference type="AlphaFoldDB" id="A0A816CNK4"/>
<dbReference type="InterPro" id="IPR043502">
    <property type="entry name" value="DNA/RNA_pol_sf"/>
</dbReference>
<dbReference type="InterPro" id="IPR000477">
    <property type="entry name" value="RT_dom"/>
</dbReference>
<keyword evidence="2" id="KW-0548">Nucleotidyltransferase</keyword>
<dbReference type="GO" id="GO:0008270">
    <property type="term" value="F:zinc ion binding"/>
    <property type="evidence" value="ECO:0007669"/>
    <property type="project" value="UniProtKB-KW"/>
</dbReference>
<dbReference type="Gene3D" id="3.30.70.270">
    <property type="match status" value="2"/>
</dbReference>
<dbReference type="EMBL" id="CAJNOW010013848">
    <property type="protein sequence ID" value="CAF1624963.1"/>
    <property type="molecule type" value="Genomic_DNA"/>
</dbReference>
<evidence type="ECO:0000256" key="1">
    <source>
        <dbReference type="ARBA" id="ARBA00022679"/>
    </source>
</evidence>
<organism evidence="9 10">
    <name type="scientific">Rotaria magnacalcarata</name>
    <dbReference type="NCBI Taxonomy" id="392030"/>
    <lineage>
        <taxon>Eukaryota</taxon>
        <taxon>Metazoa</taxon>
        <taxon>Spiralia</taxon>
        <taxon>Gnathifera</taxon>
        <taxon>Rotifera</taxon>
        <taxon>Eurotatoria</taxon>
        <taxon>Bdelloidea</taxon>
        <taxon>Philodinida</taxon>
        <taxon>Philodinidae</taxon>
        <taxon>Rotaria</taxon>
    </lineage>
</organism>
<evidence type="ECO:0000256" key="2">
    <source>
        <dbReference type="ARBA" id="ARBA00022695"/>
    </source>
</evidence>
<proteinExistence type="predicted"/>
<dbReference type="CDD" id="cd01647">
    <property type="entry name" value="RT_LTR"/>
    <property type="match status" value="1"/>
</dbReference>
<dbReference type="InterPro" id="IPR001878">
    <property type="entry name" value="Znf_CCHC"/>
</dbReference>
<dbReference type="Gene3D" id="2.40.70.10">
    <property type="entry name" value="Acid Proteases"/>
    <property type="match status" value="1"/>
</dbReference>
<dbReference type="OrthoDB" id="10041402at2759"/>
<evidence type="ECO:0000256" key="5">
    <source>
        <dbReference type="PROSITE-ProRule" id="PRU00047"/>
    </source>
</evidence>
<keyword evidence="4" id="KW-0255">Endonuclease</keyword>